<accession>A0ACC4BH17</accession>
<evidence type="ECO:0000313" key="1">
    <source>
        <dbReference type="EMBL" id="KAL3577359.1"/>
    </source>
</evidence>
<organism evidence="1 2">
    <name type="scientific">Populus alba</name>
    <name type="common">White poplar</name>
    <dbReference type="NCBI Taxonomy" id="43335"/>
    <lineage>
        <taxon>Eukaryota</taxon>
        <taxon>Viridiplantae</taxon>
        <taxon>Streptophyta</taxon>
        <taxon>Embryophyta</taxon>
        <taxon>Tracheophyta</taxon>
        <taxon>Spermatophyta</taxon>
        <taxon>Magnoliopsida</taxon>
        <taxon>eudicotyledons</taxon>
        <taxon>Gunneridae</taxon>
        <taxon>Pentapetalae</taxon>
        <taxon>rosids</taxon>
        <taxon>fabids</taxon>
        <taxon>Malpighiales</taxon>
        <taxon>Salicaceae</taxon>
        <taxon>Saliceae</taxon>
        <taxon>Populus</taxon>
    </lineage>
</organism>
<dbReference type="Proteomes" id="UP000309997">
    <property type="component" value="Unassembled WGS sequence"/>
</dbReference>
<comment type="caution">
    <text evidence="1">The sequence shown here is derived from an EMBL/GenBank/DDBJ whole genome shotgun (WGS) entry which is preliminary data.</text>
</comment>
<proteinExistence type="predicted"/>
<gene>
    <name evidence="1" type="ORF">D5086_022642</name>
</gene>
<sequence>MDPRPGLKHVQPITMRPKTRPNLKPGGASIPSGLLIHLMVVAKSKGGSSTAAIVLFEVKKGVPFRLPENLIHHSRL</sequence>
<evidence type="ECO:0000313" key="2">
    <source>
        <dbReference type="Proteomes" id="UP000309997"/>
    </source>
</evidence>
<keyword evidence="2" id="KW-1185">Reference proteome</keyword>
<reference evidence="1 2" key="1">
    <citation type="journal article" date="2024" name="Plant Biotechnol. J.">
        <title>Genome and CRISPR/Cas9 system of a widespread forest tree (Populus alba) in the world.</title>
        <authorList>
            <person name="Liu Y.J."/>
            <person name="Jiang P.F."/>
            <person name="Han X.M."/>
            <person name="Li X.Y."/>
            <person name="Wang H.M."/>
            <person name="Wang Y.J."/>
            <person name="Wang X.X."/>
            <person name="Zeng Q.Y."/>
        </authorList>
    </citation>
    <scope>NUCLEOTIDE SEQUENCE [LARGE SCALE GENOMIC DNA]</scope>
    <source>
        <strain evidence="2">cv. PAL-ZL1</strain>
    </source>
</reference>
<dbReference type="EMBL" id="RCHU02000011">
    <property type="protein sequence ID" value="KAL3577359.1"/>
    <property type="molecule type" value="Genomic_DNA"/>
</dbReference>
<name>A0ACC4BH17_POPAL</name>
<protein>
    <submittedName>
        <fullName evidence="1">Uncharacterized protein</fullName>
    </submittedName>
</protein>